<dbReference type="PIRSF" id="PIRSF028408">
    <property type="entry name" value="UCP028408"/>
    <property type="match status" value="1"/>
</dbReference>
<dbReference type="Pfam" id="PF09983">
    <property type="entry name" value="JetD_C"/>
    <property type="match status" value="1"/>
</dbReference>
<name>A0ABM8TJP6_9BURK</name>
<keyword evidence="4" id="KW-1185">Reference proteome</keyword>
<organism evidence="3 4">
    <name type="scientific">Cupriavidus numazuensis</name>
    <dbReference type="NCBI Taxonomy" id="221992"/>
    <lineage>
        <taxon>Bacteria</taxon>
        <taxon>Pseudomonadati</taxon>
        <taxon>Pseudomonadota</taxon>
        <taxon>Betaproteobacteria</taxon>
        <taxon>Burkholderiales</taxon>
        <taxon>Burkholderiaceae</taxon>
        <taxon>Cupriavidus</taxon>
    </lineage>
</organism>
<dbReference type="EMBL" id="CAJPVI010000021">
    <property type="protein sequence ID" value="CAG2149942.1"/>
    <property type="molecule type" value="Genomic_DNA"/>
</dbReference>
<feature type="domain" description="Wadjet protein JetD C-terminal" evidence="1">
    <location>
        <begin position="209"/>
        <end position="387"/>
    </location>
</feature>
<dbReference type="Pfam" id="PF11795">
    <property type="entry name" value="DUF3322"/>
    <property type="match status" value="1"/>
</dbReference>
<feature type="domain" description="DUF3322" evidence="2">
    <location>
        <begin position="6"/>
        <end position="186"/>
    </location>
</feature>
<evidence type="ECO:0000313" key="3">
    <source>
        <dbReference type="EMBL" id="CAG2149942.1"/>
    </source>
</evidence>
<gene>
    <name evidence="3" type="ORF">LMG26411_03650</name>
</gene>
<evidence type="ECO:0008006" key="5">
    <source>
        <dbReference type="Google" id="ProtNLM"/>
    </source>
</evidence>
<dbReference type="InterPro" id="IPR024534">
    <property type="entry name" value="JetD_C"/>
</dbReference>
<comment type="caution">
    <text evidence="3">The sequence shown here is derived from an EMBL/GenBank/DDBJ whole genome shotgun (WGS) entry which is preliminary data.</text>
</comment>
<dbReference type="InterPro" id="IPR014544">
    <property type="entry name" value="UCP028408"/>
</dbReference>
<reference evidence="3 4" key="1">
    <citation type="submission" date="2021-03" db="EMBL/GenBank/DDBJ databases">
        <authorList>
            <person name="Peeters C."/>
        </authorList>
    </citation>
    <scope>NUCLEOTIDE SEQUENCE [LARGE SCALE GENOMIC DNA]</scope>
    <source>
        <strain evidence="3 4">LMG 26411</strain>
    </source>
</reference>
<dbReference type="InterPro" id="IPR024537">
    <property type="entry name" value="DUF3322"/>
</dbReference>
<evidence type="ECO:0000259" key="2">
    <source>
        <dbReference type="Pfam" id="PF11795"/>
    </source>
</evidence>
<evidence type="ECO:0000313" key="4">
    <source>
        <dbReference type="Proteomes" id="UP000672657"/>
    </source>
</evidence>
<sequence>MNWTRPADLRAQLQKQWDRGALLAATVSGESQFPLRLALRGPSSAELTYNFEAARRWIAELAEMPHCRLEMREFRHRVFGANAVPVAAWIDTLDDAARLLGKRQEFSRFAALLASTRERQPLLVPWLAKRPLRALELHDQWARLLDLVGWLQAHPRPGIYLRQVDLAGIHSKFVEANRAVLTEWLDLTLPSDAIDPTCSGVGKFAGRYGFLDKPLRVRFRILDDAKAILPGMNAGTDVTLDAQSFARLNPTLTRIFITENEINFLAFPPFPDSMVIFGSGYGFSMLADVAWLQDCRMHYWGDIDTHGFAILDQLRHLFGHVDSFLMDRATLMAFHEQWSMEDTQLVRDLARLRPDEQALYDDLRGNRLGGQVRLEQERIAFGSVEAAMRSLSDPSELSAAHSTARA</sequence>
<proteinExistence type="predicted"/>
<dbReference type="Proteomes" id="UP000672657">
    <property type="component" value="Unassembled WGS sequence"/>
</dbReference>
<evidence type="ECO:0000259" key="1">
    <source>
        <dbReference type="Pfam" id="PF09983"/>
    </source>
</evidence>
<protein>
    <recommendedName>
        <fullName evidence="5">Wadjet protein JetD C-terminal domain-containing protein</fullName>
    </recommendedName>
</protein>
<dbReference type="RefSeq" id="WP_211954659.1">
    <property type="nucleotide sequence ID" value="NZ_CAJPVI010000021.1"/>
</dbReference>
<accession>A0ABM8TJP6</accession>